<dbReference type="Proteomes" id="UP001596547">
    <property type="component" value="Unassembled WGS sequence"/>
</dbReference>
<comment type="caution">
    <text evidence="2">The sequence shown here is derived from an EMBL/GenBank/DDBJ whole genome shotgun (WGS) entry which is preliminary data.</text>
</comment>
<dbReference type="RefSeq" id="WP_276306540.1">
    <property type="nucleotide sequence ID" value="NZ_CP119993.1"/>
</dbReference>
<evidence type="ECO:0000256" key="1">
    <source>
        <dbReference type="SAM" id="MobiDB-lite"/>
    </source>
</evidence>
<keyword evidence="3" id="KW-1185">Reference proteome</keyword>
<evidence type="ECO:0000313" key="2">
    <source>
        <dbReference type="EMBL" id="MFC7318621.1"/>
    </source>
</evidence>
<dbReference type="SUPFAM" id="SSF53850">
    <property type="entry name" value="Periplasmic binding protein-like II"/>
    <property type="match status" value="1"/>
</dbReference>
<dbReference type="Pfam" id="PF01547">
    <property type="entry name" value="SBP_bac_1"/>
    <property type="match status" value="1"/>
</dbReference>
<dbReference type="EMBL" id="JBHTBF010000003">
    <property type="protein sequence ID" value="MFC7318621.1"/>
    <property type="molecule type" value="Genomic_DNA"/>
</dbReference>
<feature type="region of interest" description="Disordered" evidence="1">
    <location>
        <begin position="403"/>
        <end position="424"/>
    </location>
</feature>
<feature type="region of interest" description="Disordered" evidence="1">
    <location>
        <begin position="1"/>
        <end position="40"/>
    </location>
</feature>
<accession>A0ABD6AE89</accession>
<dbReference type="InterPro" id="IPR006059">
    <property type="entry name" value="SBP"/>
</dbReference>
<dbReference type="AlphaFoldDB" id="A0ABD6AE89"/>
<protein>
    <submittedName>
        <fullName evidence="2">Extracellular solute-binding protein</fullName>
    </submittedName>
</protein>
<feature type="compositionally biased region" description="Basic and acidic residues" evidence="1">
    <location>
        <begin position="403"/>
        <end position="414"/>
    </location>
</feature>
<dbReference type="Gene3D" id="3.40.190.10">
    <property type="entry name" value="Periplasmic binding protein-like II"/>
    <property type="match status" value="2"/>
</dbReference>
<reference evidence="2 3" key="1">
    <citation type="journal article" date="2019" name="Int. J. Syst. Evol. Microbiol.">
        <title>The Global Catalogue of Microorganisms (GCM) 10K type strain sequencing project: providing services to taxonomists for standard genome sequencing and annotation.</title>
        <authorList>
            <consortium name="The Broad Institute Genomics Platform"/>
            <consortium name="The Broad Institute Genome Sequencing Center for Infectious Disease"/>
            <person name="Wu L."/>
            <person name="Ma J."/>
        </authorList>
    </citation>
    <scope>NUCLEOTIDE SEQUENCE [LARGE SCALE GENOMIC DNA]</scope>
    <source>
        <strain evidence="2 3">PSR21</strain>
    </source>
</reference>
<name>A0ABD6AE89_9EURY</name>
<feature type="compositionally biased region" description="Low complexity" evidence="1">
    <location>
        <begin position="14"/>
        <end position="33"/>
    </location>
</feature>
<feature type="compositionally biased region" description="Gly residues" evidence="1">
    <location>
        <begin position="1"/>
        <end position="13"/>
    </location>
</feature>
<dbReference type="GeneID" id="79317190"/>
<gene>
    <name evidence="2" type="ORF">ACFQPE_17750</name>
</gene>
<dbReference type="InterPro" id="IPR050490">
    <property type="entry name" value="Bact_solute-bd_prot1"/>
</dbReference>
<dbReference type="PANTHER" id="PTHR43649">
    <property type="entry name" value="ARABINOSE-BINDING PROTEIN-RELATED"/>
    <property type="match status" value="1"/>
</dbReference>
<dbReference type="PANTHER" id="PTHR43649:SF12">
    <property type="entry name" value="DIACETYLCHITOBIOSE BINDING PROTEIN DASA"/>
    <property type="match status" value="1"/>
</dbReference>
<organism evidence="2 3">
    <name type="scientific">Halomarina halobia</name>
    <dbReference type="NCBI Taxonomy" id="3033386"/>
    <lineage>
        <taxon>Archaea</taxon>
        <taxon>Methanobacteriati</taxon>
        <taxon>Methanobacteriota</taxon>
        <taxon>Stenosarchaea group</taxon>
        <taxon>Halobacteria</taxon>
        <taxon>Halobacteriales</taxon>
        <taxon>Natronomonadaceae</taxon>
        <taxon>Halomarina</taxon>
    </lineage>
</organism>
<proteinExistence type="predicted"/>
<evidence type="ECO:0000313" key="3">
    <source>
        <dbReference type="Proteomes" id="UP001596547"/>
    </source>
</evidence>
<sequence>MGIAGCLGGGGDSGNLNVDDGSGNNSSSGGSDLPSKSEAVGEWGTRINEHAREAGIDWGQFEGTSLTFGMNVHPFTEVTKPLLPYFKELTGIDVTFNTYPEDQLWQKLTLDLNSKNGKYDGFFLGLWPSARYHNAGWVRNLTRYIDDSSITDKSWLHLEDYPESALKAFTYQGEQIAMPFGVEAYGCVAYDEPTFEKLGIGEPTTLTELRDAAKTIHESEEVNRSGICSRASSTTLSSANWATMFKSFGANWIDRDNRKAMLNSEQGIASLELFAEMMGEYGPSDIGTFDWYKANQAFGNGQVGIAYHTPSAVGTFTRQQYRRTKWLPPLPGPDGDVVADTWEWALGVSQYSENPKAAWLFLQWATSRPAILLQNTAQWQDQPTYGPARSNWLFEQKGFNESNKESWRTAHSEGMDAVPSSPPPVPLDTPQNMDIMSRAAIAMNAAVTGTKSAERALDDAAPDITKIAEKIPDAYISQ</sequence>